<dbReference type="PIRSF" id="PIRSF004848">
    <property type="entry name" value="YBL036c_PLPDEIII"/>
    <property type="match status" value="1"/>
</dbReference>
<evidence type="ECO:0000256" key="4">
    <source>
        <dbReference type="RuleBase" id="RU004514"/>
    </source>
</evidence>
<gene>
    <name evidence="6" type="ORF">DNFV4_01038</name>
</gene>
<comment type="cofactor">
    <cofactor evidence="3">
        <name>pyridoxal 5'-phosphate</name>
        <dbReference type="ChEBI" id="CHEBI:597326"/>
    </cofactor>
</comment>
<evidence type="ECO:0000256" key="2">
    <source>
        <dbReference type="HAMAP-Rule" id="MF_02087"/>
    </source>
</evidence>
<dbReference type="Pfam" id="PF01168">
    <property type="entry name" value="Ala_racemase_N"/>
    <property type="match status" value="1"/>
</dbReference>
<dbReference type="Proteomes" id="UP001179121">
    <property type="component" value="Chromosome"/>
</dbReference>
<evidence type="ECO:0000259" key="5">
    <source>
        <dbReference type="Pfam" id="PF01168"/>
    </source>
</evidence>
<dbReference type="PANTHER" id="PTHR10146">
    <property type="entry name" value="PROLINE SYNTHETASE CO-TRANSCRIBED BACTERIAL HOMOLOG PROTEIN"/>
    <property type="match status" value="1"/>
</dbReference>
<dbReference type="GO" id="GO:0030170">
    <property type="term" value="F:pyridoxal phosphate binding"/>
    <property type="evidence" value="ECO:0007669"/>
    <property type="project" value="UniProtKB-UniRule"/>
</dbReference>
<dbReference type="NCBIfam" id="TIGR00044">
    <property type="entry name" value="YggS family pyridoxal phosphate-dependent enzyme"/>
    <property type="match status" value="1"/>
</dbReference>
<comment type="function">
    <text evidence="2">Pyridoxal 5'-phosphate (PLP)-binding protein, which is involved in PLP homeostasis.</text>
</comment>
<dbReference type="PROSITE" id="PS01211">
    <property type="entry name" value="UPF0001"/>
    <property type="match status" value="1"/>
</dbReference>
<organism evidence="6 7">
    <name type="scientific">Nitrospira tepida</name>
    <dbReference type="NCBI Taxonomy" id="2973512"/>
    <lineage>
        <taxon>Bacteria</taxon>
        <taxon>Pseudomonadati</taxon>
        <taxon>Nitrospirota</taxon>
        <taxon>Nitrospiria</taxon>
        <taxon>Nitrospirales</taxon>
        <taxon>Nitrospiraceae</taxon>
        <taxon>Nitrospira</taxon>
    </lineage>
</organism>
<keyword evidence="7" id="KW-1185">Reference proteome</keyword>
<evidence type="ECO:0000256" key="3">
    <source>
        <dbReference type="PIRSR" id="PIRSR004848-1"/>
    </source>
</evidence>
<dbReference type="AlphaFoldDB" id="A0AA86MXB2"/>
<evidence type="ECO:0000313" key="6">
    <source>
        <dbReference type="EMBL" id="CAI4030610.1"/>
    </source>
</evidence>
<dbReference type="HAMAP" id="MF_02087">
    <property type="entry name" value="PLP_homeostasis"/>
    <property type="match status" value="1"/>
</dbReference>
<dbReference type="InterPro" id="IPR011078">
    <property type="entry name" value="PyrdxlP_homeostasis"/>
</dbReference>
<feature type="domain" description="Alanine racemase N-terminal" evidence="5">
    <location>
        <begin position="24"/>
        <end position="215"/>
    </location>
</feature>
<protein>
    <recommendedName>
        <fullName evidence="2">Pyridoxal phosphate homeostasis protein</fullName>
        <shortName evidence="2">PLP homeostasis protein</shortName>
    </recommendedName>
</protein>
<name>A0AA86MXB2_9BACT</name>
<proteinExistence type="inferred from homology"/>
<dbReference type="PANTHER" id="PTHR10146:SF14">
    <property type="entry name" value="PYRIDOXAL PHOSPHATE HOMEOSTASIS PROTEIN"/>
    <property type="match status" value="1"/>
</dbReference>
<dbReference type="InterPro" id="IPR001608">
    <property type="entry name" value="Ala_racemase_N"/>
</dbReference>
<feature type="modified residue" description="N6-(pyridoxal phosphate)lysine" evidence="2 3">
    <location>
        <position position="22"/>
    </location>
</feature>
<dbReference type="InterPro" id="IPR029066">
    <property type="entry name" value="PLP-binding_barrel"/>
</dbReference>
<dbReference type="CDD" id="cd00635">
    <property type="entry name" value="PLPDE_III_YBL036c_like"/>
    <property type="match status" value="1"/>
</dbReference>
<accession>A0AA86MXB2</accession>
<dbReference type="SUPFAM" id="SSF51419">
    <property type="entry name" value="PLP-binding barrel"/>
    <property type="match status" value="1"/>
</dbReference>
<dbReference type="Gene3D" id="3.20.20.10">
    <property type="entry name" value="Alanine racemase"/>
    <property type="match status" value="1"/>
</dbReference>
<comment type="similarity">
    <text evidence="2 4">Belongs to the pyridoxal phosphate-binding protein YggS/PROSC family.</text>
</comment>
<evidence type="ECO:0000313" key="7">
    <source>
        <dbReference type="Proteomes" id="UP001179121"/>
    </source>
</evidence>
<sequence>MEAAALRVGRAPATIRLLGATKSVDIARIRTAIQAGLALCGENRLQEALPKIESLKGLPVEWHFIGRLQRRKVKAVVGRFRMIQSVEDLELAEEIQRRSEEAGIDQPVLLEVNIGSEASKGGFEPHALERAMPELLAMRRLRIQGLMTIPPPEDDPERARPHFRRLRELAQSLARRDLPGLSMAELSMGMSHDYAVAIEEGATIVRIGTALFGTRSEHP</sequence>
<dbReference type="KEGG" id="nti:DNFV4_01038"/>
<keyword evidence="1 2" id="KW-0663">Pyridoxal phosphate</keyword>
<reference evidence="6" key="1">
    <citation type="submission" date="2022-10" db="EMBL/GenBank/DDBJ databases">
        <authorList>
            <person name="Koch H."/>
        </authorList>
    </citation>
    <scope>NUCLEOTIDE SEQUENCE</scope>
    <source>
        <strain evidence="6">DNF</strain>
    </source>
</reference>
<dbReference type="EMBL" id="OX365700">
    <property type="protein sequence ID" value="CAI4030610.1"/>
    <property type="molecule type" value="Genomic_DNA"/>
</dbReference>
<evidence type="ECO:0000256" key="1">
    <source>
        <dbReference type="ARBA" id="ARBA00022898"/>
    </source>
</evidence>